<sequence length="325" mass="38144">MNRDFYFSYIAEKIELLCYRIKSMGKLNILNLNIHAEFFYRDLCNKVYGYNLQNANVESQNIAAIDLLDNSNKILIQVSSTCTKQKINSTLSKKNLLEFKKQGYCLKFLFFSDASNLRDKEYENIHEIKFNPQQDILDKDTLLNSILECEVEKQREIYELVRDELGEKPDPSRISSNLAELINLLSEEDLGEAPKETNLHEYNIDNKITFNSLKKVKGIITQYKIYYPKINSIYMEFDKQGINKSLSVFNKLTRFYTEELMNDDTNENQKFFNIINKTIAHIRQSYNYNVLPDEELEQCVSIIVVDAFIRCKIFENPEGYIHVIA</sequence>
<keyword evidence="4" id="KW-1185">Reference proteome</keyword>
<feature type="domain" description="ABC-three component systems C-terminal" evidence="1">
    <location>
        <begin position="176"/>
        <end position="315"/>
    </location>
</feature>
<dbReference type="Proteomes" id="UP000051888">
    <property type="component" value="Unassembled WGS sequence"/>
</dbReference>
<dbReference type="Pfam" id="PF21941">
    <property type="entry name" value="SMEK_N"/>
    <property type="match status" value="1"/>
</dbReference>
<dbReference type="InterPro" id="IPR046919">
    <property type="entry name" value="ABC-3C_CTD10"/>
</dbReference>
<evidence type="ECO:0000259" key="1">
    <source>
        <dbReference type="Pfam" id="PF20275"/>
    </source>
</evidence>
<proteinExistence type="predicted"/>
<dbReference type="InterPro" id="IPR047740">
    <property type="entry name" value="SMEK_dom"/>
</dbReference>
<name>A0A0Q3X0U3_9BACI</name>
<dbReference type="Pfam" id="PF20275">
    <property type="entry name" value="CTD10"/>
    <property type="match status" value="1"/>
</dbReference>
<dbReference type="OrthoDB" id="397330at2"/>
<organism evidence="3 4">
    <name type="scientific">Heyndrickxia shackletonii</name>
    <dbReference type="NCBI Taxonomy" id="157838"/>
    <lineage>
        <taxon>Bacteria</taxon>
        <taxon>Bacillati</taxon>
        <taxon>Bacillota</taxon>
        <taxon>Bacilli</taxon>
        <taxon>Bacillales</taxon>
        <taxon>Bacillaceae</taxon>
        <taxon>Heyndrickxia</taxon>
    </lineage>
</organism>
<gene>
    <name evidence="3" type="ORF">AN964_18320</name>
</gene>
<accession>A0A0Q3X0U3</accession>
<dbReference type="STRING" id="157838.AN964_18320"/>
<comment type="caution">
    <text evidence="3">The sequence shown here is derived from an EMBL/GenBank/DDBJ whole genome shotgun (WGS) entry which is preliminary data.</text>
</comment>
<feature type="domain" description="SMEK" evidence="2">
    <location>
        <begin position="9"/>
        <end position="146"/>
    </location>
</feature>
<dbReference type="PATRIC" id="fig|157838.3.peg.4068"/>
<dbReference type="EMBL" id="LJJC01000004">
    <property type="protein sequence ID" value="KQL55271.1"/>
    <property type="molecule type" value="Genomic_DNA"/>
</dbReference>
<reference evidence="3 4" key="1">
    <citation type="submission" date="2015-09" db="EMBL/GenBank/DDBJ databases">
        <title>Genome sequencing project for genomic taxonomy and phylogenomics of Bacillus-like bacteria.</title>
        <authorList>
            <person name="Liu B."/>
            <person name="Wang J."/>
            <person name="Zhu Y."/>
            <person name="Liu G."/>
            <person name="Chen Q."/>
            <person name="Chen Z."/>
            <person name="Lan J."/>
            <person name="Che J."/>
            <person name="Ge C."/>
            <person name="Shi H."/>
            <person name="Pan Z."/>
            <person name="Liu X."/>
        </authorList>
    </citation>
    <scope>NUCLEOTIDE SEQUENCE [LARGE SCALE GENOMIC DNA]</scope>
    <source>
        <strain evidence="3 4">LMG 18435</strain>
    </source>
</reference>
<evidence type="ECO:0000313" key="4">
    <source>
        <dbReference type="Proteomes" id="UP000051888"/>
    </source>
</evidence>
<evidence type="ECO:0008006" key="5">
    <source>
        <dbReference type="Google" id="ProtNLM"/>
    </source>
</evidence>
<dbReference type="AlphaFoldDB" id="A0A0Q3X0U3"/>
<protein>
    <recommendedName>
        <fullName evidence="5">SMEK domain-containing protein</fullName>
    </recommendedName>
</protein>
<dbReference type="RefSeq" id="WP_055741072.1">
    <property type="nucleotide sequence ID" value="NZ_JAAIWL010000005.1"/>
</dbReference>
<dbReference type="NCBIfam" id="NF033859">
    <property type="entry name" value="SMEK_N"/>
    <property type="match status" value="1"/>
</dbReference>
<evidence type="ECO:0000313" key="3">
    <source>
        <dbReference type="EMBL" id="KQL55271.1"/>
    </source>
</evidence>
<evidence type="ECO:0000259" key="2">
    <source>
        <dbReference type="Pfam" id="PF21941"/>
    </source>
</evidence>